<feature type="non-terminal residue" evidence="1">
    <location>
        <position position="1"/>
    </location>
</feature>
<protein>
    <submittedName>
        <fullName evidence="1">Uncharacterized protein</fullName>
    </submittedName>
</protein>
<comment type="caution">
    <text evidence="1">The sequence shown here is derived from an EMBL/GenBank/DDBJ whole genome shotgun (WGS) entry which is preliminary data.</text>
</comment>
<sequence length="170" mass="18491">LELEMSGAFVAPDKAESRMRISGVDDELALTVIGNQQWVQLGDLAIGPMEATGDVSELDFALMMWEEFSEGASGLTCTSEKKETVNDVPTNYCGIDKATFEQLSSLFGGTEEMGDVDELSLEMWLAEDGGWPVRLRVNVAGTDESGQEFKANLEMDVTDANEDIEINPPS</sequence>
<gene>
    <name evidence="1" type="ORF">S01H1_73213</name>
</gene>
<evidence type="ECO:0000313" key="1">
    <source>
        <dbReference type="EMBL" id="GAG28539.1"/>
    </source>
</evidence>
<organism evidence="1">
    <name type="scientific">marine sediment metagenome</name>
    <dbReference type="NCBI Taxonomy" id="412755"/>
    <lineage>
        <taxon>unclassified sequences</taxon>
        <taxon>metagenomes</taxon>
        <taxon>ecological metagenomes</taxon>
    </lineage>
</organism>
<dbReference type="EMBL" id="BARS01048905">
    <property type="protein sequence ID" value="GAG28539.1"/>
    <property type="molecule type" value="Genomic_DNA"/>
</dbReference>
<dbReference type="AlphaFoldDB" id="X0WC90"/>
<reference evidence="1" key="1">
    <citation type="journal article" date="2014" name="Front. Microbiol.">
        <title>High frequency of phylogenetically diverse reductive dehalogenase-homologous genes in deep subseafloor sedimentary metagenomes.</title>
        <authorList>
            <person name="Kawai M."/>
            <person name="Futagami T."/>
            <person name="Toyoda A."/>
            <person name="Takaki Y."/>
            <person name="Nishi S."/>
            <person name="Hori S."/>
            <person name="Arai W."/>
            <person name="Tsubouchi T."/>
            <person name="Morono Y."/>
            <person name="Uchiyama I."/>
            <person name="Ito T."/>
            <person name="Fujiyama A."/>
            <person name="Inagaki F."/>
            <person name="Takami H."/>
        </authorList>
    </citation>
    <scope>NUCLEOTIDE SEQUENCE</scope>
    <source>
        <strain evidence="1">Expedition CK06-06</strain>
    </source>
</reference>
<name>X0WC90_9ZZZZ</name>
<accession>X0WC90</accession>
<proteinExistence type="predicted"/>
<dbReference type="Gene3D" id="2.50.20.20">
    <property type="match status" value="1"/>
</dbReference>